<evidence type="ECO:0000313" key="3">
    <source>
        <dbReference type="EMBL" id="VFK21501.1"/>
    </source>
</evidence>
<dbReference type="Pfam" id="PF11848">
    <property type="entry name" value="DUF3368"/>
    <property type="match status" value="1"/>
</dbReference>
<gene>
    <name evidence="2" type="ORF">BECKFM1743A_GA0114220_108882</name>
    <name evidence="3" type="ORF">BECKFM1743B_GA0114221_107902</name>
    <name evidence="1" type="ORF">BECKFM1743C_GA0114222_108652</name>
</gene>
<dbReference type="PANTHER" id="PTHR39550:SF1">
    <property type="entry name" value="SLL0658 PROTEIN"/>
    <property type="match status" value="1"/>
</dbReference>
<reference evidence="1" key="1">
    <citation type="submission" date="2019-02" db="EMBL/GenBank/DDBJ databases">
        <authorList>
            <person name="Gruber-Vodicka R. H."/>
            <person name="Seah K. B. B."/>
        </authorList>
    </citation>
    <scope>NUCLEOTIDE SEQUENCE</scope>
    <source>
        <strain evidence="2">BECK_BZ163</strain>
        <strain evidence="3">BECK_BZ164</strain>
        <strain evidence="1">BECK_BZ165</strain>
    </source>
</reference>
<organism evidence="1">
    <name type="scientific">Candidatus Kentrum sp. FM</name>
    <dbReference type="NCBI Taxonomy" id="2126340"/>
    <lineage>
        <taxon>Bacteria</taxon>
        <taxon>Pseudomonadati</taxon>
        <taxon>Pseudomonadota</taxon>
        <taxon>Gammaproteobacteria</taxon>
        <taxon>Candidatus Kentrum</taxon>
    </lineage>
</organism>
<dbReference type="InterPro" id="IPR021799">
    <property type="entry name" value="PIN-like_prokaryotic"/>
</dbReference>
<dbReference type="EMBL" id="CAADEZ010000888">
    <property type="protein sequence ID" value="VFJ75931.1"/>
    <property type="molecule type" value="Genomic_DNA"/>
</dbReference>
<proteinExistence type="predicted"/>
<dbReference type="PANTHER" id="PTHR39550">
    <property type="entry name" value="SLL0658 PROTEIN"/>
    <property type="match status" value="1"/>
</dbReference>
<evidence type="ECO:0000313" key="2">
    <source>
        <dbReference type="EMBL" id="VFJ75931.1"/>
    </source>
</evidence>
<sequence>MTVVSDTSPLIALSKIDQLPILGKLFREILIPPSVSDEFLRNCTASEEMAFRDACRRFIRVTKPERSFPFNRRLDAGERDALALAMEKGFAIIIDDRKGFNEAREQKLIAVSTRAVLRIAEEKNIIPNYSALERALKEKRYFPPAY</sequence>
<accession>A0A450U0B2</accession>
<dbReference type="EMBL" id="CAADFA010000865">
    <property type="protein sequence ID" value="VFJ75658.1"/>
    <property type="molecule type" value="Genomic_DNA"/>
</dbReference>
<name>A0A450U0B2_9GAMM</name>
<dbReference type="EMBL" id="CAADFL010000790">
    <property type="protein sequence ID" value="VFK21501.1"/>
    <property type="molecule type" value="Genomic_DNA"/>
</dbReference>
<dbReference type="AlphaFoldDB" id="A0A450U0B2"/>
<protein>
    <submittedName>
        <fullName evidence="1">Predicted nucleic acid-binding protein, contains PIN domain</fullName>
    </submittedName>
</protein>
<evidence type="ECO:0000313" key="1">
    <source>
        <dbReference type="EMBL" id="VFJ75658.1"/>
    </source>
</evidence>